<accession>A0A6A6X7A6</accession>
<name>A0A6A6X7A6_9PLEO</name>
<reference evidence="2" key="1">
    <citation type="journal article" date="2020" name="Stud. Mycol.">
        <title>101 Dothideomycetes genomes: a test case for predicting lifestyles and emergence of pathogens.</title>
        <authorList>
            <person name="Haridas S."/>
            <person name="Albert R."/>
            <person name="Binder M."/>
            <person name="Bloem J."/>
            <person name="Labutti K."/>
            <person name="Salamov A."/>
            <person name="Andreopoulos B."/>
            <person name="Baker S."/>
            <person name="Barry K."/>
            <person name="Bills G."/>
            <person name="Bluhm B."/>
            <person name="Cannon C."/>
            <person name="Castanera R."/>
            <person name="Culley D."/>
            <person name="Daum C."/>
            <person name="Ezra D."/>
            <person name="Gonzalez J."/>
            <person name="Henrissat B."/>
            <person name="Kuo A."/>
            <person name="Liang C."/>
            <person name="Lipzen A."/>
            <person name="Lutzoni F."/>
            <person name="Magnuson J."/>
            <person name="Mondo S."/>
            <person name="Nolan M."/>
            <person name="Ohm R."/>
            <person name="Pangilinan J."/>
            <person name="Park H.-J."/>
            <person name="Ramirez L."/>
            <person name="Alfaro M."/>
            <person name="Sun H."/>
            <person name="Tritt A."/>
            <person name="Yoshinaga Y."/>
            <person name="Zwiers L.-H."/>
            <person name="Turgeon B."/>
            <person name="Goodwin S."/>
            <person name="Spatafora J."/>
            <person name="Crous P."/>
            <person name="Grigoriev I."/>
        </authorList>
    </citation>
    <scope>NUCLEOTIDE SEQUENCE</scope>
    <source>
        <strain evidence="2">CBS 109.77</strain>
    </source>
</reference>
<organism evidence="2 3">
    <name type="scientific">Melanomma pulvis-pyrius CBS 109.77</name>
    <dbReference type="NCBI Taxonomy" id="1314802"/>
    <lineage>
        <taxon>Eukaryota</taxon>
        <taxon>Fungi</taxon>
        <taxon>Dikarya</taxon>
        <taxon>Ascomycota</taxon>
        <taxon>Pezizomycotina</taxon>
        <taxon>Dothideomycetes</taxon>
        <taxon>Pleosporomycetidae</taxon>
        <taxon>Pleosporales</taxon>
        <taxon>Melanommataceae</taxon>
        <taxon>Melanomma</taxon>
    </lineage>
</organism>
<gene>
    <name evidence="2" type="ORF">K505DRAFT_338705</name>
</gene>
<dbReference type="AlphaFoldDB" id="A0A6A6X7A6"/>
<keyword evidence="3" id="KW-1185">Reference proteome</keyword>
<protein>
    <submittedName>
        <fullName evidence="2">Uncharacterized protein</fullName>
    </submittedName>
</protein>
<proteinExistence type="predicted"/>
<evidence type="ECO:0000313" key="2">
    <source>
        <dbReference type="EMBL" id="KAF2792400.1"/>
    </source>
</evidence>
<dbReference type="EMBL" id="MU001971">
    <property type="protein sequence ID" value="KAF2792400.1"/>
    <property type="molecule type" value="Genomic_DNA"/>
</dbReference>
<evidence type="ECO:0000256" key="1">
    <source>
        <dbReference type="SAM" id="MobiDB-lite"/>
    </source>
</evidence>
<evidence type="ECO:0000313" key="3">
    <source>
        <dbReference type="Proteomes" id="UP000799757"/>
    </source>
</evidence>
<dbReference type="Proteomes" id="UP000799757">
    <property type="component" value="Unassembled WGS sequence"/>
</dbReference>
<feature type="region of interest" description="Disordered" evidence="1">
    <location>
        <begin position="161"/>
        <end position="225"/>
    </location>
</feature>
<sequence>MAIPFYHPTESLITPELGYALTHHLQDPYSPFVPSIRIYLDTFPSLTAAQIAAQLAIEDTTRKLSKCNFSDFVSKDIDFWTKALVTAGTTDGIERVLSLFAISAVNVYTTGWAPQMGGEETEALFAQKEGTEIVVRIPPAPAVAARELPVRIMRNVERDEEMQNVAQEPVCGEERASEGELNQTPQLRGRDEGAFRDGSGQPYGRKMGVDQDVEPSALGEEEDDKFSLYGLLGGGKDIGPIYRGRRHSASGL</sequence>